<gene>
    <name evidence="1" type="ORF">DSCW_54520</name>
</gene>
<proteinExistence type="predicted"/>
<keyword evidence="2" id="KW-1185">Reference proteome</keyword>
<dbReference type="KEGG" id="dwd:DSCW_54520"/>
<sequence length="122" mass="14187">MTKRKGKPVSFDAMVKFFMHNYNIPTKRDIDNINLRLDRLEKLIRTLPTGNRRTASRNAGKAPQNATERVLEIITNSRDGIGIAQIREQTGYDDKKLRNIIFRLNKTEKITRIDRGRYKAAE</sequence>
<dbReference type="Proteomes" id="UP000427769">
    <property type="component" value="Chromosome"/>
</dbReference>
<dbReference type="InterPro" id="IPR036390">
    <property type="entry name" value="WH_DNA-bd_sf"/>
</dbReference>
<accession>A0A5K7ZBB1</accession>
<evidence type="ECO:0000313" key="2">
    <source>
        <dbReference type="Proteomes" id="UP000427769"/>
    </source>
</evidence>
<dbReference type="AlphaFoldDB" id="A0A5K7ZBB1"/>
<dbReference type="EMBL" id="AP021875">
    <property type="protein sequence ID" value="BBO78035.1"/>
    <property type="molecule type" value="Genomic_DNA"/>
</dbReference>
<protein>
    <recommendedName>
        <fullName evidence="3">Replication protein A C-terminal domain-containing protein</fullName>
    </recommendedName>
</protein>
<name>A0A5K7ZBB1_9BACT</name>
<evidence type="ECO:0008006" key="3">
    <source>
        <dbReference type="Google" id="ProtNLM"/>
    </source>
</evidence>
<dbReference type="RefSeq" id="WP_231715568.1">
    <property type="nucleotide sequence ID" value="NZ_AP021875.1"/>
</dbReference>
<organism evidence="1 2">
    <name type="scientific">Desulfosarcina widdelii</name>
    <dbReference type="NCBI Taxonomy" id="947919"/>
    <lineage>
        <taxon>Bacteria</taxon>
        <taxon>Pseudomonadati</taxon>
        <taxon>Thermodesulfobacteriota</taxon>
        <taxon>Desulfobacteria</taxon>
        <taxon>Desulfobacterales</taxon>
        <taxon>Desulfosarcinaceae</taxon>
        <taxon>Desulfosarcina</taxon>
    </lineage>
</organism>
<dbReference type="SUPFAM" id="SSF46785">
    <property type="entry name" value="Winged helix' DNA-binding domain"/>
    <property type="match status" value="1"/>
</dbReference>
<evidence type="ECO:0000313" key="1">
    <source>
        <dbReference type="EMBL" id="BBO78035.1"/>
    </source>
</evidence>
<reference evidence="1 2" key="1">
    <citation type="submission" date="2019-11" db="EMBL/GenBank/DDBJ databases">
        <title>Comparative genomics of hydrocarbon-degrading Desulfosarcina strains.</title>
        <authorList>
            <person name="Watanabe M."/>
            <person name="Kojima H."/>
            <person name="Fukui M."/>
        </authorList>
    </citation>
    <scope>NUCLEOTIDE SEQUENCE [LARGE SCALE GENOMIC DNA]</scope>
    <source>
        <strain evidence="1 2">PP31</strain>
    </source>
</reference>